<accession>X1LIQ1</accession>
<proteinExistence type="predicted"/>
<sequence>PNEKKRRLEGILLNELKEKFCKTLMGKEEEDDIKIGGDRSRGKNR</sequence>
<gene>
    <name evidence="1" type="ORF">S03H2_70465</name>
</gene>
<protein>
    <submittedName>
        <fullName evidence="1">Uncharacterized protein</fullName>
    </submittedName>
</protein>
<organism evidence="1">
    <name type="scientific">marine sediment metagenome</name>
    <dbReference type="NCBI Taxonomy" id="412755"/>
    <lineage>
        <taxon>unclassified sequences</taxon>
        <taxon>metagenomes</taxon>
        <taxon>ecological metagenomes</taxon>
    </lineage>
</organism>
<evidence type="ECO:0000313" key="1">
    <source>
        <dbReference type="EMBL" id="GAH94003.1"/>
    </source>
</evidence>
<dbReference type="AlphaFoldDB" id="X1LIQ1"/>
<comment type="caution">
    <text evidence="1">The sequence shown here is derived from an EMBL/GenBank/DDBJ whole genome shotgun (WGS) entry which is preliminary data.</text>
</comment>
<reference evidence="1" key="1">
    <citation type="journal article" date="2014" name="Front. Microbiol.">
        <title>High frequency of phylogenetically diverse reductive dehalogenase-homologous genes in deep subseafloor sedimentary metagenomes.</title>
        <authorList>
            <person name="Kawai M."/>
            <person name="Futagami T."/>
            <person name="Toyoda A."/>
            <person name="Takaki Y."/>
            <person name="Nishi S."/>
            <person name="Hori S."/>
            <person name="Arai W."/>
            <person name="Tsubouchi T."/>
            <person name="Morono Y."/>
            <person name="Uchiyama I."/>
            <person name="Ito T."/>
            <person name="Fujiyama A."/>
            <person name="Inagaki F."/>
            <person name="Takami H."/>
        </authorList>
    </citation>
    <scope>NUCLEOTIDE SEQUENCE</scope>
    <source>
        <strain evidence="1">Expedition CK06-06</strain>
    </source>
</reference>
<dbReference type="EMBL" id="BARU01046839">
    <property type="protein sequence ID" value="GAH94003.1"/>
    <property type="molecule type" value="Genomic_DNA"/>
</dbReference>
<name>X1LIQ1_9ZZZZ</name>
<feature type="non-terminal residue" evidence="1">
    <location>
        <position position="1"/>
    </location>
</feature>